<evidence type="ECO:0000313" key="8">
    <source>
        <dbReference type="EMBL" id="GMK53907.1"/>
    </source>
</evidence>
<evidence type="ECO:0000256" key="2">
    <source>
        <dbReference type="ARBA" id="ARBA00007742"/>
    </source>
</evidence>
<dbReference type="GO" id="GO:0016627">
    <property type="term" value="F:oxidoreductase activity, acting on the CH-CH group of donors"/>
    <property type="evidence" value="ECO:0007669"/>
    <property type="project" value="InterPro"/>
</dbReference>
<feature type="transmembrane region" description="Helical" evidence="6">
    <location>
        <begin position="15"/>
        <end position="36"/>
    </location>
</feature>
<dbReference type="PANTHER" id="PTHR10556">
    <property type="entry name" value="3-OXO-5-ALPHA-STEROID 4-DEHYDROGENASE"/>
    <property type="match status" value="1"/>
</dbReference>
<evidence type="ECO:0000313" key="9">
    <source>
        <dbReference type="Proteomes" id="UP001222932"/>
    </source>
</evidence>
<keyword evidence="3 6" id="KW-0812">Transmembrane</keyword>
<dbReference type="Pfam" id="PF02544">
    <property type="entry name" value="Steroid_dh"/>
    <property type="match status" value="2"/>
</dbReference>
<dbReference type="AlphaFoldDB" id="A0AAD3TP18"/>
<name>A0AAD3TP18_9TREE</name>
<keyword evidence="5 6" id="KW-0472">Membrane</keyword>
<dbReference type="InterPro" id="IPR039357">
    <property type="entry name" value="SRD5A/TECR"/>
</dbReference>
<dbReference type="PROSITE" id="PS50244">
    <property type="entry name" value="S5A_REDUCTASE"/>
    <property type="match status" value="1"/>
</dbReference>
<feature type="transmembrane region" description="Helical" evidence="6">
    <location>
        <begin position="110"/>
        <end position="131"/>
    </location>
</feature>
<dbReference type="GO" id="GO:0016020">
    <property type="term" value="C:membrane"/>
    <property type="evidence" value="ECO:0007669"/>
    <property type="project" value="UniProtKB-SubCell"/>
</dbReference>
<evidence type="ECO:0000256" key="1">
    <source>
        <dbReference type="ARBA" id="ARBA00004141"/>
    </source>
</evidence>
<evidence type="ECO:0000256" key="5">
    <source>
        <dbReference type="ARBA" id="ARBA00023136"/>
    </source>
</evidence>
<evidence type="ECO:0000259" key="7">
    <source>
        <dbReference type="Pfam" id="PF02544"/>
    </source>
</evidence>
<reference evidence="8" key="1">
    <citation type="journal article" date="2023" name="BMC Genomics">
        <title>Chromosome-level genome assemblies of Cutaneotrichosporon spp. (Trichosporonales, Basidiomycota) reveal imbalanced evolution between nucleotide sequences and chromosome synteny.</title>
        <authorList>
            <person name="Kobayashi Y."/>
            <person name="Kayamori A."/>
            <person name="Aoki K."/>
            <person name="Shiwa Y."/>
            <person name="Matsutani M."/>
            <person name="Fujita N."/>
            <person name="Sugita T."/>
            <person name="Iwasaki W."/>
            <person name="Tanaka N."/>
            <person name="Takashima M."/>
        </authorList>
    </citation>
    <scope>NUCLEOTIDE SEQUENCE</scope>
    <source>
        <strain evidence="8">HIS016</strain>
    </source>
</reference>
<dbReference type="EMBL" id="BTCM01000001">
    <property type="protein sequence ID" value="GMK53907.1"/>
    <property type="molecule type" value="Genomic_DNA"/>
</dbReference>
<sequence length="298" mass="32434">MLAPTPPSDPPPGRFYALLLAFHIFPIHAPITLWLLDAPFGKFAIRSILNLPGNAAWAVMELVAPLVFCLNLDYGALTPRARTLAAAYLTHYAHRALISPLLLAPRRAPLHLVVVAAALVFNGLNASLLGLSLPAFPPPDGPTFWAGMALWAVGFLGNIYHDEILHDLRRPPAQRLVSGAADGPTDKSGKYRVPRGGLFALVSFPNYLCEWLEWTGFAIAAAPGVLVAVPALTSLGLPESFTHLVPEGAWPRALFAAPWAFVLVEVTSMLPRALRGHAWYQRTFAYPPERKAIIPWLL</sequence>
<feature type="transmembrane region" description="Helical" evidence="6">
    <location>
        <begin position="211"/>
        <end position="233"/>
    </location>
</feature>
<feature type="transmembrane region" description="Helical" evidence="6">
    <location>
        <begin position="253"/>
        <end position="274"/>
    </location>
</feature>
<feature type="domain" description="3-oxo-5-alpha-steroid 4-dehydrogenase C-terminal" evidence="7">
    <location>
        <begin position="113"/>
        <end position="224"/>
    </location>
</feature>
<dbReference type="GO" id="GO:0006629">
    <property type="term" value="P:lipid metabolic process"/>
    <property type="evidence" value="ECO:0007669"/>
    <property type="project" value="InterPro"/>
</dbReference>
<keyword evidence="4 6" id="KW-1133">Transmembrane helix</keyword>
<evidence type="ECO:0000256" key="4">
    <source>
        <dbReference type="ARBA" id="ARBA00022989"/>
    </source>
</evidence>
<protein>
    <recommendedName>
        <fullName evidence="7">3-oxo-5-alpha-steroid 4-dehydrogenase C-terminal domain-containing protein</fullName>
    </recommendedName>
</protein>
<organism evidence="8 9">
    <name type="scientific">Cutaneotrichosporon spelunceum</name>
    <dbReference type="NCBI Taxonomy" id="1672016"/>
    <lineage>
        <taxon>Eukaryota</taxon>
        <taxon>Fungi</taxon>
        <taxon>Dikarya</taxon>
        <taxon>Basidiomycota</taxon>
        <taxon>Agaricomycotina</taxon>
        <taxon>Tremellomycetes</taxon>
        <taxon>Trichosporonales</taxon>
        <taxon>Trichosporonaceae</taxon>
        <taxon>Cutaneotrichosporon</taxon>
    </lineage>
</organism>
<comment type="similarity">
    <text evidence="2">Belongs to the steroid 5-alpha reductase family.</text>
</comment>
<dbReference type="PANTHER" id="PTHR10556:SF43">
    <property type="entry name" value="STEROID 5-ALPHA-REDUCTASE DET2"/>
    <property type="match status" value="1"/>
</dbReference>
<comment type="caution">
    <text evidence="8">The sequence shown here is derived from an EMBL/GenBank/DDBJ whole genome shotgun (WGS) entry which is preliminary data.</text>
</comment>
<accession>A0AAD3TP18</accession>
<evidence type="ECO:0000256" key="3">
    <source>
        <dbReference type="ARBA" id="ARBA00022692"/>
    </source>
</evidence>
<feature type="domain" description="3-oxo-5-alpha-steroid 4-dehydrogenase C-terminal" evidence="7">
    <location>
        <begin position="258"/>
        <end position="297"/>
    </location>
</feature>
<gene>
    <name evidence="8" type="ORF">CspeluHIS016_0104930</name>
</gene>
<keyword evidence="9" id="KW-1185">Reference proteome</keyword>
<dbReference type="InterPro" id="IPR001104">
    <property type="entry name" value="3-oxo-5_a-steroid_4-DH_C"/>
</dbReference>
<evidence type="ECO:0000256" key="6">
    <source>
        <dbReference type="SAM" id="Phobius"/>
    </source>
</evidence>
<feature type="transmembrane region" description="Helical" evidence="6">
    <location>
        <begin position="143"/>
        <end position="160"/>
    </location>
</feature>
<reference evidence="8" key="2">
    <citation type="submission" date="2023-06" db="EMBL/GenBank/DDBJ databases">
        <authorList>
            <person name="Kobayashi Y."/>
            <person name="Kayamori A."/>
            <person name="Aoki K."/>
            <person name="Shiwa Y."/>
            <person name="Fujita N."/>
            <person name="Sugita T."/>
            <person name="Iwasaki W."/>
            <person name="Tanaka N."/>
            <person name="Takashima M."/>
        </authorList>
    </citation>
    <scope>NUCLEOTIDE SEQUENCE</scope>
    <source>
        <strain evidence="8">HIS016</strain>
    </source>
</reference>
<comment type="subcellular location">
    <subcellularLocation>
        <location evidence="1">Membrane</location>
        <topology evidence="1">Multi-pass membrane protein</topology>
    </subcellularLocation>
</comment>
<proteinExistence type="inferred from homology"/>
<dbReference type="Proteomes" id="UP001222932">
    <property type="component" value="Unassembled WGS sequence"/>
</dbReference>